<dbReference type="InterPro" id="IPR021109">
    <property type="entry name" value="Peptidase_aspartic_dom_sf"/>
</dbReference>
<dbReference type="AlphaFoldDB" id="A0A8X7MJE7"/>
<dbReference type="PROSITE" id="PS50175">
    <property type="entry name" value="ASP_PROT_RETROV"/>
    <property type="match status" value="1"/>
</dbReference>
<evidence type="ECO:0000259" key="3">
    <source>
        <dbReference type="PROSITE" id="PS50175"/>
    </source>
</evidence>
<gene>
    <name evidence="4" type="ORF">A4X06_0g8831</name>
</gene>
<keyword evidence="1" id="KW-0378">Hydrolase</keyword>
<dbReference type="Proteomes" id="UP000077684">
    <property type="component" value="Unassembled WGS sequence"/>
</dbReference>
<protein>
    <recommendedName>
        <fullName evidence="3">Peptidase A2 domain-containing protein</fullName>
    </recommendedName>
</protein>
<organism evidence="4 5">
    <name type="scientific">Tilletia controversa</name>
    <name type="common">dwarf bunt fungus</name>
    <dbReference type="NCBI Taxonomy" id="13291"/>
    <lineage>
        <taxon>Eukaryota</taxon>
        <taxon>Fungi</taxon>
        <taxon>Dikarya</taxon>
        <taxon>Basidiomycota</taxon>
        <taxon>Ustilaginomycotina</taxon>
        <taxon>Exobasidiomycetes</taxon>
        <taxon>Tilletiales</taxon>
        <taxon>Tilletiaceae</taxon>
        <taxon>Tilletia</taxon>
    </lineage>
</organism>
<reference evidence="4" key="2">
    <citation type="journal article" date="2019" name="IMA Fungus">
        <title>Genome sequencing and comparison of five Tilletia species to identify candidate genes for the detection of regulated species infecting wheat.</title>
        <authorList>
            <person name="Nguyen H.D.T."/>
            <person name="Sultana T."/>
            <person name="Kesanakurti P."/>
            <person name="Hambleton S."/>
        </authorList>
    </citation>
    <scope>NUCLEOTIDE SEQUENCE</scope>
    <source>
        <strain evidence="4">DAOMC 236426</strain>
    </source>
</reference>
<sequence>MNTADKWMQRMREAFPLNPAVQRRLARDRVWKWQHSEETSTKYYHDKVRLLRQAFGYDISEFFLVSEIKEGLPPEFRQHIRLPDKGSLASLRNELVEWEPVWKEVEARRATATSAAARASSVVPRVSAASLERSASAPALPKQVGPPSSSPSIPPAQGLSASYDRSRVTPAANGEPRKYRRPDNDKIMVLDRPCNRCNGDHFNFEHRHLVPQVRILEASEDDYPELDEVDLDSHENGMADDSAMWNAHAQDTLQGSPDDTGTVLRMDKGKGKDRVVDGDVSRSSSASPSTSQRSGSASPKYNLQLHDSEIQHAHDRPSSVHFASRGIFHVQRSMPINESHRPLDHDTHRYGNVVKLPTVAGTGTGTGFRHHIPLTTHVRLNGTDSKALPTLLDTGASLSVIDEGLLRRLGGSPQGEPMDVYGLGNARTLGWVTIPVFIQAVDCLGTHVHLEFLQDFHVIPAFAPGLCLGQDFIAKQDLHISPVRGRARLGKYTFEVTERVQGPYAKDLPLVLEEDVTLEPGFQRFVTVGAGAMMPGVDYAVYPRLAVTPDETVRIAGPAGIMRHRCRRMMVLGNYGSAVTTLRRGTIVADATAARVGDLDVVSGQVFSLSAPPPASPPVDSDESAPEPDDVDVAMPLDAFEGTEPPGSAKDLPGVDPRSPDSGAALRSAPSELWPAPRSAKLLVISWRALRAPSKLPLRARIYSVLRTFFTGGLRAPQNSSADSGVLRGVMK</sequence>
<evidence type="ECO:0000313" key="5">
    <source>
        <dbReference type="Proteomes" id="UP000077684"/>
    </source>
</evidence>
<accession>A0A8X7MJE7</accession>
<feature type="region of interest" description="Disordered" evidence="2">
    <location>
        <begin position="132"/>
        <end position="184"/>
    </location>
</feature>
<comment type="caution">
    <text evidence="4">The sequence shown here is derived from an EMBL/GenBank/DDBJ whole genome shotgun (WGS) entry which is preliminary data.</text>
</comment>
<dbReference type="EMBL" id="LWDE02002141">
    <property type="protein sequence ID" value="KAE8238354.1"/>
    <property type="molecule type" value="Genomic_DNA"/>
</dbReference>
<dbReference type="Gene3D" id="2.40.70.10">
    <property type="entry name" value="Acid Proteases"/>
    <property type="match status" value="1"/>
</dbReference>
<evidence type="ECO:0000256" key="2">
    <source>
        <dbReference type="SAM" id="MobiDB-lite"/>
    </source>
</evidence>
<keyword evidence="5" id="KW-1185">Reference proteome</keyword>
<feature type="domain" description="Peptidase A2" evidence="3">
    <location>
        <begin position="388"/>
        <end position="424"/>
    </location>
</feature>
<evidence type="ECO:0000313" key="4">
    <source>
        <dbReference type="EMBL" id="KAE8238354.1"/>
    </source>
</evidence>
<feature type="region of interest" description="Disordered" evidence="2">
    <location>
        <begin position="251"/>
        <end position="300"/>
    </location>
</feature>
<feature type="compositionally biased region" description="Basic and acidic residues" evidence="2">
    <location>
        <begin position="175"/>
        <end position="184"/>
    </location>
</feature>
<evidence type="ECO:0000256" key="1">
    <source>
        <dbReference type="ARBA" id="ARBA00022801"/>
    </source>
</evidence>
<name>A0A8X7MJE7_9BASI</name>
<feature type="compositionally biased region" description="Acidic residues" evidence="2">
    <location>
        <begin position="620"/>
        <end position="632"/>
    </location>
</feature>
<dbReference type="SUPFAM" id="SSF50630">
    <property type="entry name" value="Acid proteases"/>
    <property type="match status" value="1"/>
</dbReference>
<feature type="compositionally biased region" description="Low complexity" evidence="2">
    <location>
        <begin position="281"/>
        <end position="298"/>
    </location>
</feature>
<feature type="compositionally biased region" description="Basic and acidic residues" evidence="2">
    <location>
        <begin position="265"/>
        <end position="280"/>
    </location>
</feature>
<dbReference type="InterPro" id="IPR001995">
    <property type="entry name" value="Peptidase_A2_cat"/>
</dbReference>
<dbReference type="GO" id="GO:0004190">
    <property type="term" value="F:aspartic-type endopeptidase activity"/>
    <property type="evidence" value="ECO:0007669"/>
    <property type="project" value="InterPro"/>
</dbReference>
<dbReference type="GO" id="GO:0006508">
    <property type="term" value="P:proteolysis"/>
    <property type="evidence" value="ECO:0007669"/>
    <property type="project" value="InterPro"/>
</dbReference>
<feature type="region of interest" description="Disordered" evidence="2">
    <location>
        <begin position="609"/>
        <end position="671"/>
    </location>
</feature>
<reference evidence="4" key="1">
    <citation type="submission" date="2016-04" db="EMBL/GenBank/DDBJ databases">
        <authorList>
            <person name="Nguyen H.D."/>
            <person name="Samba Siva P."/>
            <person name="Cullis J."/>
            <person name="Levesque C.A."/>
            <person name="Hambleton S."/>
        </authorList>
    </citation>
    <scope>NUCLEOTIDE SEQUENCE</scope>
    <source>
        <strain evidence="4">DAOMC 236426</strain>
    </source>
</reference>
<dbReference type="CDD" id="cd00303">
    <property type="entry name" value="retropepsin_like"/>
    <property type="match status" value="1"/>
</dbReference>
<proteinExistence type="predicted"/>